<reference evidence="1" key="1">
    <citation type="journal article" date="2014" name="Int. J. Syst. Evol. Microbiol.">
        <title>Complete genome sequence of Corynebacterium casei LMG S-19264T (=DSM 44701T), isolated from a smear-ripened cheese.</title>
        <authorList>
            <consortium name="US DOE Joint Genome Institute (JGI-PGF)"/>
            <person name="Walter F."/>
            <person name="Albersmeier A."/>
            <person name="Kalinowski J."/>
            <person name="Ruckert C."/>
        </authorList>
    </citation>
    <scope>NUCLEOTIDE SEQUENCE</scope>
    <source>
        <strain evidence="1">VKM Ac-1020</strain>
    </source>
</reference>
<accession>A0A9W6H3B4</accession>
<protein>
    <recommendedName>
        <fullName evidence="3">Pyridoxamine 5-phosphate oxidase</fullName>
    </recommendedName>
</protein>
<dbReference type="RefSeq" id="WP_271173025.1">
    <property type="nucleotide sequence ID" value="NZ_BSEJ01000005.1"/>
</dbReference>
<sequence>MTDFVALLRGVNVGGITVRSADLRALFVELGFADARTFLASGNVRFTADEDRETLKRRIERALGERFGYEAWIVLATCDELRAALAAFPFDASDPDRQPYIVFCADAEARDAVLALAADAPDDPVAEGPGVVYWNPPKGASVSTAFAKELARPRWKAVTTTRNVRTVEKIVA</sequence>
<dbReference type="PIRSF" id="PIRSF008502">
    <property type="entry name" value="UCP008502"/>
    <property type="match status" value="1"/>
</dbReference>
<evidence type="ECO:0000313" key="2">
    <source>
        <dbReference type="Proteomes" id="UP001142462"/>
    </source>
</evidence>
<dbReference type="Proteomes" id="UP001142462">
    <property type="component" value="Unassembled WGS sequence"/>
</dbReference>
<reference evidence="1" key="2">
    <citation type="submission" date="2023-01" db="EMBL/GenBank/DDBJ databases">
        <authorList>
            <person name="Sun Q."/>
            <person name="Evtushenko L."/>
        </authorList>
    </citation>
    <scope>NUCLEOTIDE SEQUENCE</scope>
    <source>
        <strain evidence="1">VKM Ac-1020</strain>
    </source>
</reference>
<dbReference type="AlphaFoldDB" id="A0A9W6H3B4"/>
<organism evidence="1 2">
    <name type="scientific">Microbacterium barkeri</name>
    <dbReference type="NCBI Taxonomy" id="33917"/>
    <lineage>
        <taxon>Bacteria</taxon>
        <taxon>Bacillati</taxon>
        <taxon>Actinomycetota</taxon>
        <taxon>Actinomycetes</taxon>
        <taxon>Micrococcales</taxon>
        <taxon>Microbacteriaceae</taxon>
        <taxon>Microbacterium</taxon>
    </lineage>
</organism>
<dbReference type="SUPFAM" id="SSF160379">
    <property type="entry name" value="SP0830-like"/>
    <property type="match status" value="1"/>
</dbReference>
<name>A0A9W6H3B4_9MICO</name>
<dbReference type="Pfam" id="PF08002">
    <property type="entry name" value="DUF1697"/>
    <property type="match status" value="1"/>
</dbReference>
<gene>
    <name evidence="1" type="ORF">GCM10017576_14420</name>
</gene>
<dbReference type="PANTHER" id="PTHR36439">
    <property type="entry name" value="BLL4334 PROTEIN"/>
    <property type="match status" value="1"/>
</dbReference>
<proteinExistence type="predicted"/>
<dbReference type="InterPro" id="IPR012545">
    <property type="entry name" value="DUF1697"/>
</dbReference>
<keyword evidence="2" id="KW-1185">Reference proteome</keyword>
<evidence type="ECO:0008006" key="3">
    <source>
        <dbReference type="Google" id="ProtNLM"/>
    </source>
</evidence>
<dbReference type="PANTHER" id="PTHR36439:SF1">
    <property type="entry name" value="DUF1697 DOMAIN-CONTAINING PROTEIN"/>
    <property type="match status" value="1"/>
</dbReference>
<evidence type="ECO:0000313" key="1">
    <source>
        <dbReference type="EMBL" id="GLJ61313.1"/>
    </source>
</evidence>
<comment type="caution">
    <text evidence="1">The sequence shown here is derived from an EMBL/GenBank/DDBJ whole genome shotgun (WGS) entry which is preliminary data.</text>
</comment>
<dbReference type="Gene3D" id="3.30.70.1280">
    <property type="entry name" value="SP0830-like domains"/>
    <property type="match status" value="1"/>
</dbReference>
<dbReference type="EMBL" id="BSEJ01000005">
    <property type="protein sequence ID" value="GLJ61313.1"/>
    <property type="molecule type" value="Genomic_DNA"/>
</dbReference>